<dbReference type="EMBL" id="JAIZAY010000008">
    <property type="protein sequence ID" value="KAJ8037687.1"/>
    <property type="molecule type" value="Genomic_DNA"/>
</dbReference>
<keyword evidence="7" id="KW-0829">Tyrosine-protein kinase</keyword>
<dbReference type="PANTHER" id="PTHR48013">
    <property type="entry name" value="DUAL SPECIFICITY MITOGEN-ACTIVATED PROTEIN KINASE KINASE 5-RELATED"/>
    <property type="match status" value="1"/>
</dbReference>
<evidence type="ECO:0000256" key="10">
    <source>
        <dbReference type="PROSITE-ProRule" id="PRU10141"/>
    </source>
</evidence>
<keyword evidence="5 13" id="KW-0418">Kinase</keyword>
<dbReference type="GO" id="GO:0008545">
    <property type="term" value="F:JUN kinase kinase activity"/>
    <property type="evidence" value="ECO:0007669"/>
    <property type="project" value="TreeGrafter"/>
</dbReference>
<evidence type="ECO:0000259" key="12">
    <source>
        <dbReference type="PROSITE" id="PS50011"/>
    </source>
</evidence>
<dbReference type="Proteomes" id="UP001152320">
    <property type="component" value="Chromosome 8"/>
</dbReference>
<dbReference type="OrthoDB" id="10252354at2759"/>
<keyword evidence="3" id="KW-0808">Transferase</keyword>
<proteinExistence type="inferred from homology"/>
<evidence type="ECO:0000256" key="8">
    <source>
        <dbReference type="ARBA" id="ARBA00038035"/>
    </source>
</evidence>
<protein>
    <recommendedName>
        <fullName evidence="9">mitogen-activated protein kinase kinase</fullName>
        <ecNumber evidence="9">2.7.12.2</ecNumber>
    </recommendedName>
</protein>
<dbReference type="CDD" id="cd06616">
    <property type="entry name" value="PKc_MKK4"/>
    <property type="match status" value="1"/>
</dbReference>
<dbReference type="PROSITE" id="PS00107">
    <property type="entry name" value="PROTEIN_KINASE_ATP"/>
    <property type="match status" value="1"/>
</dbReference>
<sequence>MAGNPNVKRMRPNLHLKAPISSEVEVPEVVQPVNTHTHFTDPSSLPDCAGTLTIPPDQETYTFTSDDLQDEGEIGRGNFGSVNKMFHAKSGTYMAVKRIRSTVDEKEQHQLLMDLNVVKESSNCEFIIRFYGALFKEGDCWICMELMDASLEKLCKYVYDTILQRIPEHILGKIAVATVKALNYLKKELNIIHRDVKPSNILVDVKGHIKLCDFGISGQLVDSIAKTKDAGCRPYMAPERIDPGMSKGGYDIRSDVWSLGITLHEIATGKFPYPKWNSVFDQLTQVVKGDPPLLKSTDELPFTVDFIEFVNACLTKSKKERPKYDQLLNHHFINQYETEEIDVESYFSETLSKMAEMGFLPYFQT</sequence>
<dbReference type="InterPro" id="IPR017441">
    <property type="entry name" value="Protein_kinase_ATP_BS"/>
</dbReference>
<keyword evidence="14" id="KW-1185">Reference proteome</keyword>
<name>A0A9Q1C3G8_HOLLE</name>
<evidence type="ECO:0000256" key="2">
    <source>
        <dbReference type="ARBA" id="ARBA00022553"/>
    </source>
</evidence>
<dbReference type="InterPro" id="IPR011009">
    <property type="entry name" value="Kinase-like_dom_sf"/>
</dbReference>
<dbReference type="GO" id="GO:0004713">
    <property type="term" value="F:protein tyrosine kinase activity"/>
    <property type="evidence" value="ECO:0007669"/>
    <property type="project" value="UniProtKB-KW"/>
</dbReference>
<dbReference type="AlphaFoldDB" id="A0A9Q1C3G8"/>
<dbReference type="PANTHER" id="PTHR48013:SF15">
    <property type="entry name" value="DUAL SPECIFICITY MITOGEN-ACTIVATED PROTEIN KINASE KINASE 4"/>
    <property type="match status" value="1"/>
</dbReference>
<evidence type="ECO:0000256" key="9">
    <source>
        <dbReference type="ARBA" id="ARBA00038999"/>
    </source>
</evidence>
<dbReference type="GO" id="GO:0033554">
    <property type="term" value="P:cellular response to stress"/>
    <property type="evidence" value="ECO:0007669"/>
    <property type="project" value="UniProtKB-ARBA"/>
</dbReference>
<comment type="similarity">
    <text evidence="8">Belongs to the protein kinase superfamily. STE Ser/Thr protein kinase family. MAP kinase kinase subfamily.</text>
</comment>
<dbReference type="GO" id="GO:0005524">
    <property type="term" value="F:ATP binding"/>
    <property type="evidence" value="ECO:0007669"/>
    <property type="project" value="UniProtKB-UniRule"/>
</dbReference>
<evidence type="ECO:0000256" key="5">
    <source>
        <dbReference type="ARBA" id="ARBA00022777"/>
    </source>
</evidence>
<evidence type="ECO:0000256" key="1">
    <source>
        <dbReference type="ARBA" id="ARBA00022527"/>
    </source>
</evidence>
<dbReference type="EC" id="2.7.12.2" evidence="9"/>
<dbReference type="PROSITE" id="PS00108">
    <property type="entry name" value="PROTEIN_KINASE_ST"/>
    <property type="match status" value="1"/>
</dbReference>
<feature type="domain" description="Protein kinase" evidence="12">
    <location>
        <begin position="68"/>
        <end position="333"/>
    </location>
</feature>
<evidence type="ECO:0000256" key="11">
    <source>
        <dbReference type="RuleBase" id="RU000304"/>
    </source>
</evidence>
<evidence type="ECO:0000313" key="13">
    <source>
        <dbReference type="EMBL" id="KAJ8037687.1"/>
    </source>
</evidence>
<comment type="caution">
    <text evidence="13">The sequence shown here is derived from an EMBL/GenBank/DDBJ whole genome shotgun (WGS) entry which is preliminary data.</text>
</comment>
<dbReference type="Gene3D" id="3.30.200.20">
    <property type="entry name" value="Phosphorylase Kinase, domain 1"/>
    <property type="match status" value="1"/>
</dbReference>
<dbReference type="PROSITE" id="PS50011">
    <property type="entry name" value="PROTEIN_KINASE_DOM"/>
    <property type="match status" value="1"/>
</dbReference>
<evidence type="ECO:0000256" key="7">
    <source>
        <dbReference type="ARBA" id="ARBA00023137"/>
    </source>
</evidence>
<dbReference type="SUPFAM" id="SSF56112">
    <property type="entry name" value="Protein kinase-like (PK-like)"/>
    <property type="match status" value="1"/>
</dbReference>
<evidence type="ECO:0000256" key="4">
    <source>
        <dbReference type="ARBA" id="ARBA00022741"/>
    </source>
</evidence>
<gene>
    <name evidence="13" type="ORF">HOLleu_18572</name>
</gene>
<dbReference type="Pfam" id="PF00069">
    <property type="entry name" value="Pkinase"/>
    <property type="match status" value="1"/>
</dbReference>
<dbReference type="FunFam" id="3.30.200.20:FF:000126">
    <property type="entry name" value="Dual specificity mitogen-activated protein kinase kinase 4"/>
    <property type="match status" value="1"/>
</dbReference>
<accession>A0A9Q1C3G8</accession>
<evidence type="ECO:0000256" key="6">
    <source>
        <dbReference type="ARBA" id="ARBA00022840"/>
    </source>
</evidence>
<reference evidence="13" key="1">
    <citation type="submission" date="2021-10" db="EMBL/GenBank/DDBJ databases">
        <title>Tropical sea cucumber genome reveals ecological adaptation and Cuvierian tubules defense mechanism.</title>
        <authorList>
            <person name="Chen T."/>
        </authorList>
    </citation>
    <scope>NUCLEOTIDE SEQUENCE</scope>
    <source>
        <strain evidence="13">Nanhai2018</strain>
        <tissue evidence="13">Muscle</tissue>
    </source>
</reference>
<keyword evidence="1 11" id="KW-0723">Serine/threonine-protein kinase</keyword>
<evidence type="ECO:0000313" key="14">
    <source>
        <dbReference type="Proteomes" id="UP001152320"/>
    </source>
</evidence>
<keyword evidence="2" id="KW-0597">Phosphoprotein</keyword>
<dbReference type="GO" id="GO:0005829">
    <property type="term" value="C:cytosol"/>
    <property type="evidence" value="ECO:0007669"/>
    <property type="project" value="UniProtKB-ARBA"/>
</dbReference>
<dbReference type="GO" id="GO:0004674">
    <property type="term" value="F:protein serine/threonine kinase activity"/>
    <property type="evidence" value="ECO:0007669"/>
    <property type="project" value="UniProtKB-KW"/>
</dbReference>
<dbReference type="InterPro" id="IPR000719">
    <property type="entry name" value="Prot_kinase_dom"/>
</dbReference>
<keyword evidence="6 10" id="KW-0067">ATP-binding</keyword>
<dbReference type="SMART" id="SM00220">
    <property type="entry name" value="S_TKc"/>
    <property type="match status" value="1"/>
</dbReference>
<keyword evidence="4 10" id="KW-0547">Nucleotide-binding</keyword>
<evidence type="ECO:0000256" key="3">
    <source>
        <dbReference type="ARBA" id="ARBA00022679"/>
    </source>
</evidence>
<dbReference type="Gene3D" id="1.10.510.10">
    <property type="entry name" value="Transferase(Phosphotransferase) domain 1"/>
    <property type="match status" value="1"/>
</dbReference>
<dbReference type="InterPro" id="IPR008271">
    <property type="entry name" value="Ser/Thr_kinase_AS"/>
</dbReference>
<organism evidence="13 14">
    <name type="scientific">Holothuria leucospilota</name>
    <name type="common">Black long sea cucumber</name>
    <name type="synonym">Mertensiothuria leucospilota</name>
    <dbReference type="NCBI Taxonomy" id="206669"/>
    <lineage>
        <taxon>Eukaryota</taxon>
        <taxon>Metazoa</taxon>
        <taxon>Echinodermata</taxon>
        <taxon>Eleutherozoa</taxon>
        <taxon>Echinozoa</taxon>
        <taxon>Holothuroidea</taxon>
        <taxon>Aspidochirotacea</taxon>
        <taxon>Aspidochirotida</taxon>
        <taxon>Holothuriidae</taxon>
        <taxon>Holothuria</taxon>
    </lineage>
</organism>
<dbReference type="FunFam" id="1.10.510.10:FF:000090">
    <property type="entry name" value="Dual specificity mitogen-activated protein kinase kinase 4"/>
    <property type="match status" value="1"/>
</dbReference>
<feature type="binding site" evidence="10">
    <location>
        <position position="97"/>
    </location>
    <ligand>
        <name>ATP</name>
        <dbReference type="ChEBI" id="CHEBI:30616"/>
    </ligand>
</feature>